<evidence type="ECO:0000259" key="1">
    <source>
        <dbReference type="Pfam" id="PF00561"/>
    </source>
</evidence>
<dbReference type="PRINTS" id="PR00412">
    <property type="entry name" value="EPOXHYDRLASE"/>
</dbReference>
<dbReference type="GO" id="GO:0016787">
    <property type="term" value="F:hydrolase activity"/>
    <property type="evidence" value="ECO:0007669"/>
    <property type="project" value="UniProtKB-KW"/>
</dbReference>
<dbReference type="PANTHER" id="PTHR43798:SF33">
    <property type="entry name" value="HYDROLASE, PUTATIVE (AFU_ORTHOLOGUE AFUA_2G14860)-RELATED"/>
    <property type="match status" value="1"/>
</dbReference>
<name>A0A7Y6NL22_9BURK</name>
<dbReference type="SUPFAM" id="SSF53474">
    <property type="entry name" value="alpha/beta-Hydrolases"/>
    <property type="match status" value="1"/>
</dbReference>
<dbReference type="AlphaFoldDB" id="A0A7Y6NL22"/>
<dbReference type="InterPro" id="IPR029058">
    <property type="entry name" value="AB_hydrolase_fold"/>
</dbReference>
<dbReference type="Pfam" id="PF00561">
    <property type="entry name" value="Abhydrolase_1"/>
    <property type="match status" value="1"/>
</dbReference>
<gene>
    <name evidence="2" type="ORF">HQN59_04915</name>
</gene>
<dbReference type="InterPro" id="IPR000073">
    <property type="entry name" value="AB_hydrolase_1"/>
</dbReference>
<comment type="caution">
    <text evidence="2">The sequence shown here is derived from an EMBL/GenBank/DDBJ whole genome shotgun (WGS) entry which is preliminary data.</text>
</comment>
<dbReference type="InterPro" id="IPR050266">
    <property type="entry name" value="AB_hydrolase_sf"/>
</dbReference>
<feature type="domain" description="AB hydrolase-1" evidence="1">
    <location>
        <begin position="11"/>
        <end position="129"/>
    </location>
</feature>
<accession>A0A7Y6NL22</accession>
<keyword evidence="3" id="KW-1185">Reference proteome</keyword>
<evidence type="ECO:0000313" key="3">
    <source>
        <dbReference type="Proteomes" id="UP000529637"/>
    </source>
</evidence>
<dbReference type="Proteomes" id="UP000529637">
    <property type="component" value="Unassembled WGS sequence"/>
</dbReference>
<dbReference type="InterPro" id="IPR000639">
    <property type="entry name" value="Epox_hydrolase-like"/>
</dbReference>
<dbReference type="PANTHER" id="PTHR43798">
    <property type="entry name" value="MONOACYLGLYCEROL LIPASE"/>
    <property type="match status" value="1"/>
</dbReference>
<evidence type="ECO:0000313" key="2">
    <source>
        <dbReference type="EMBL" id="NUZ05100.1"/>
    </source>
</evidence>
<proteinExistence type="predicted"/>
<sequence>MVWHVWGGDGPPVVLLHGGSGSWTHWVRNITALVDAGRRVWIPDLPGFGDSARPPAGGDADALPPWVAQGLDELLGDTPCDLVGFSFGAMVGTFVAEQRPERVRRLVLVGAPALSTQRTRPPGLRSWGGLPPGPELDAIHRHNLRVLMLHDEASLDRLALDVHASNLARDRMKRRRLSQTDVLLRTLPHVRCPVAGIWGAHDVLYRGRMEILEPALARAPRFESLTLIAGAGHWVQFEAAEAFDAALAEVLARPLDAAPAPATGSGA</sequence>
<dbReference type="Gene3D" id="3.40.50.1820">
    <property type="entry name" value="alpha/beta hydrolase"/>
    <property type="match status" value="1"/>
</dbReference>
<protein>
    <submittedName>
        <fullName evidence="2">Alpha/beta fold hydrolase</fullName>
    </submittedName>
</protein>
<dbReference type="GO" id="GO:0016020">
    <property type="term" value="C:membrane"/>
    <property type="evidence" value="ECO:0007669"/>
    <property type="project" value="TreeGrafter"/>
</dbReference>
<dbReference type="EMBL" id="JABWMJ010000002">
    <property type="protein sequence ID" value="NUZ05100.1"/>
    <property type="molecule type" value="Genomic_DNA"/>
</dbReference>
<dbReference type="PRINTS" id="PR00111">
    <property type="entry name" value="ABHYDROLASE"/>
</dbReference>
<keyword evidence="2" id="KW-0378">Hydrolase</keyword>
<reference evidence="2 3" key="1">
    <citation type="submission" date="2020-06" db="EMBL/GenBank/DDBJ databases">
        <title>Schlegella sp. ID0723 isolated from air conditioner.</title>
        <authorList>
            <person name="Kim D.Y."/>
            <person name="Kim D.-U."/>
        </authorList>
    </citation>
    <scope>NUCLEOTIDE SEQUENCE [LARGE SCALE GENOMIC DNA]</scope>
    <source>
        <strain evidence="2 3">ID0723</strain>
    </source>
</reference>
<organism evidence="2 3">
    <name type="scientific">Piscinibacter koreensis</name>
    <dbReference type="NCBI Taxonomy" id="2742824"/>
    <lineage>
        <taxon>Bacteria</taxon>
        <taxon>Pseudomonadati</taxon>
        <taxon>Pseudomonadota</taxon>
        <taxon>Betaproteobacteria</taxon>
        <taxon>Burkholderiales</taxon>
        <taxon>Sphaerotilaceae</taxon>
        <taxon>Piscinibacter</taxon>
    </lineage>
</organism>